<organism evidence="1">
    <name type="scientific">mine drainage metagenome</name>
    <dbReference type="NCBI Taxonomy" id="410659"/>
    <lineage>
        <taxon>unclassified sequences</taxon>
        <taxon>metagenomes</taxon>
        <taxon>ecological metagenomes</taxon>
    </lineage>
</organism>
<sequence length="92" mass="10068">MTTAAETREELEKVSSLVLAARRLLATGALVDLSVLRDRVGALCNAVQSMPREDGRSLAEQMLGLIRRLDGLAADLRDHMRSLNERHDGGRA</sequence>
<accession>A0A1J5QU15</accession>
<comment type="caution">
    <text evidence="1">The sequence shown here is derived from an EMBL/GenBank/DDBJ whole genome shotgun (WGS) entry which is preliminary data.</text>
</comment>
<protein>
    <submittedName>
        <fullName evidence="1">Uncharacterized protein</fullName>
    </submittedName>
</protein>
<dbReference type="EMBL" id="MLJW01000457">
    <property type="protein sequence ID" value="OIQ86818.1"/>
    <property type="molecule type" value="Genomic_DNA"/>
</dbReference>
<reference evidence="1" key="1">
    <citation type="submission" date="2016-10" db="EMBL/GenBank/DDBJ databases">
        <title>Sequence of Gallionella enrichment culture.</title>
        <authorList>
            <person name="Poehlein A."/>
            <person name="Muehling M."/>
            <person name="Daniel R."/>
        </authorList>
    </citation>
    <scope>NUCLEOTIDE SEQUENCE</scope>
</reference>
<dbReference type="AlphaFoldDB" id="A0A1J5QU15"/>
<gene>
    <name evidence="1" type="ORF">GALL_313260</name>
</gene>
<name>A0A1J5QU15_9ZZZZ</name>
<proteinExistence type="predicted"/>
<evidence type="ECO:0000313" key="1">
    <source>
        <dbReference type="EMBL" id="OIQ86818.1"/>
    </source>
</evidence>